<protein>
    <recommendedName>
        <fullName evidence="4">Lipoprotein</fullName>
    </recommendedName>
</protein>
<evidence type="ECO:0000313" key="3">
    <source>
        <dbReference type="Proteomes" id="UP000474296"/>
    </source>
</evidence>
<proteinExistence type="predicted"/>
<keyword evidence="3" id="KW-1185">Reference proteome</keyword>
<accession>A0A6M0CUU2</accession>
<keyword evidence="1" id="KW-0732">Signal</keyword>
<dbReference type="Proteomes" id="UP000474296">
    <property type="component" value="Unassembled WGS sequence"/>
</dbReference>
<dbReference type="PROSITE" id="PS51257">
    <property type="entry name" value="PROKAR_LIPOPROTEIN"/>
    <property type="match status" value="1"/>
</dbReference>
<dbReference type="EMBL" id="JAABOQ010000004">
    <property type="protein sequence ID" value="NER17550.1"/>
    <property type="molecule type" value="Genomic_DNA"/>
</dbReference>
<feature type="chain" id="PRO_5026810782" description="Lipoprotein" evidence="1">
    <location>
        <begin position="19"/>
        <end position="195"/>
    </location>
</feature>
<comment type="caution">
    <text evidence="2">The sequence shown here is derived from an EMBL/GenBank/DDBJ whole genome shotgun (WGS) entry which is preliminary data.</text>
</comment>
<reference evidence="2 3" key="1">
    <citation type="submission" date="2020-01" db="EMBL/GenBank/DDBJ databases">
        <title>Spongiivirga citrea KCTC 32990T.</title>
        <authorList>
            <person name="Wang G."/>
        </authorList>
    </citation>
    <scope>NUCLEOTIDE SEQUENCE [LARGE SCALE GENOMIC DNA]</scope>
    <source>
        <strain evidence="2 3">KCTC 32990</strain>
    </source>
</reference>
<feature type="signal peptide" evidence="1">
    <location>
        <begin position="1"/>
        <end position="18"/>
    </location>
</feature>
<evidence type="ECO:0000313" key="2">
    <source>
        <dbReference type="EMBL" id="NER17550.1"/>
    </source>
</evidence>
<evidence type="ECO:0008006" key="4">
    <source>
        <dbReference type="Google" id="ProtNLM"/>
    </source>
</evidence>
<dbReference type="RefSeq" id="WP_164032181.1">
    <property type="nucleotide sequence ID" value="NZ_JAABOQ010000004.1"/>
</dbReference>
<name>A0A6M0CUU2_9FLAO</name>
<organism evidence="2 3">
    <name type="scientific">Spongiivirga citrea</name>
    <dbReference type="NCBI Taxonomy" id="1481457"/>
    <lineage>
        <taxon>Bacteria</taxon>
        <taxon>Pseudomonadati</taxon>
        <taxon>Bacteroidota</taxon>
        <taxon>Flavobacteriia</taxon>
        <taxon>Flavobacteriales</taxon>
        <taxon>Flavobacteriaceae</taxon>
        <taxon>Spongiivirga</taxon>
    </lineage>
</organism>
<gene>
    <name evidence="2" type="ORF">GWK10_10035</name>
</gene>
<sequence length="195" mass="21925">MKRIILICTLAIFSVACAQNSKSEDKKALENLKGTYVDQQGVDWGQGTFGKREFTFENGKWSLKFTLAFDPQMKSQIFIFRTVGTYSVLDKSKFVNDAYNALFIEDKKFVTLKTNIPDVIQGFGFSSCDLTKDVEKDISQSGCSLWKSVAECSEDHDLLKLDADGKLYFGVRPPDNDMCSEDKRPKSLTPAVVKI</sequence>
<evidence type="ECO:0000256" key="1">
    <source>
        <dbReference type="SAM" id="SignalP"/>
    </source>
</evidence>
<dbReference type="AlphaFoldDB" id="A0A6M0CUU2"/>